<dbReference type="InterPro" id="IPR005135">
    <property type="entry name" value="Endo/exonuclease/phosphatase"/>
</dbReference>
<dbReference type="InterPro" id="IPR026960">
    <property type="entry name" value="RVT-Znf"/>
</dbReference>
<dbReference type="InterPro" id="IPR036691">
    <property type="entry name" value="Endo/exonu/phosph_ase_sf"/>
</dbReference>
<dbReference type="InParanoid" id="H2ZZX0"/>
<reference evidence="3" key="2">
    <citation type="submission" date="2025-08" db="UniProtKB">
        <authorList>
            <consortium name="Ensembl"/>
        </authorList>
    </citation>
    <scope>IDENTIFICATION</scope>
</reference>
<evidence type="ECO:0000313" key="4">
    <source>
        <dbReference type="Proteomes" id="UP000008672"/>
    </source>
</evidence>
<keyword evidence="1" id="KW-0732">Signal</keyword>
<dbReference type="Ensembl" id="ENSLACT00000002966.1">
    <property type="protein sequence ID" value="ENSLACP00000002941.1"/>
    <property type="gene ID" value="ENSLACG00000002632.1"/>
</dbReference>
<dbReference type="SUPFAM" id="SSF56672">
    <property type="entry name" value="DNA/RNA polymerases"/>
    <property type="match status" value="1"/>
</dbReference>
<evidence type="ECO:0000259" key="2">
    <source>
        <dbReference type="PROSITE" id="PS50878"/>
    </source>
</evidence>
<dbReference type="InterPro" id="IPR043502">
    <property type="entry name" value="DNA/RNA_pol_sf"/>
</dbReference>
<dbReference type="InterPro" id="IPR000477">
    <property type="entry name" value="RT_dom"/>
</dbReference>
<dbReference type="HOGENOM" id="CLU_000680_1_3_1"/>
<dbReference type="AlphaFoldDB" id="H2ZZX0"/>
<proteinExistence type="predicted"/>
<dbReference type="CDD" id="cd01650">
    <property type="entry name" value="RT_nLTR_like"/>
    <property type="match status" value="1"/>
</dbReference>
<feature type="chain" id="PRO_5003579775" description="Reverse transcriptase domain-containing protein" evidence="1">
    <location>
        <begin position="21"/>
        <end position="1147"/>
    </location>
</feature>
<dbReference type="PROSITE" id="PS50878">
    <property type="entry name" value="RT_POL"/>
    <property type="match status" value="1"/>
</dbReference>
<organism evidence="3 4">
    <name type="scientific">Latimeria chalumnae</name>
    <name type="common">Coelacanth</name>
    <dbReference type="NCBI Taxonomy" id="7897"/>
    <lineage>
        <taxon>Eukaryota</taxon>
        <taxon>Metazoa</taxon>
        <taxon>Chordata</taxon>
        <taxon>Craniata</taxon>
        <taxon>Vertebrata</taxon>
        <taxon>Euteleostomi</taxon>
        <taxon>Coelacanthiformes</taxon>
        <taxon>Coelacanthidae</taxon>
        <taxon>Latimeria</taxon>
    </lineage>
</organism>
<name>H2ZZX0_LATCH</name>
<feature type="signal peptide" evidence="1">
    <location>
        <begin position="1"/>
        <end position="20"/>
    </location>
</feature>
<dbReference type="PANTHER" id="PTHR19446">
    <property type="entry name" value="REVERSE TRANSCRIPTASES"/>
    <property type="match status" value="1"/>
</dbReference>
<dbReference type="Pfam" id="PF00078">
    <property type="entry name" value="RVT_1"/>
    <property type="match status" value="1"/>
</dbReference>
<dbReference type="Pfam" id="PF03372">
    <property type="entry name" value="Exo_endo_phos"/>
    <property type="match status" value="1"/>
</dbReference>
<dbReference type="Proteomes" id="UP000008672">
    <property type="component" value="Unassembled WGS sequence"/>
</dbReference>
<protein>
    <recommendedName>
        <fullName evidence="2">Reverse transcriptase domain-containing protein</fullName>
    </recommendedName>
</protein>
<evidence type="ECO:0000313" key="3">
    <source>
        <dbReference type="Ensembl" id="ENSLACP00000002941.1"/>
    </source>
</evidence>
<keyword evidence="4" id="KW-1185">Reference proteome</keyword>
<sequence length="1147" mass="130490">MMGLNGFVLWFTLFFMACKPFVLNIATCNVNSIRGEVSRRTAFGELGKLSAHIFFIQETRINSRADMVKVKKEWSLGASYWSIGEGSHDGIGILFNRLIVDVVSEFEIWPGRYLLLDVRCKGIPLRLINVYSPQTVVERKKLWGLIKPMLFTQKMVILGGDFNNVLLVMDRSHKNYKLQYDEVFLSNSVSRALLIDAFATANPGIEGFTYERGGAKSRIDRFYLSNLLLLAKVKNLPLCFSDHVCVFASLRFKNFLPRGKGIWRNNVSLFSFPEIRDTICSVIRDTRSLKFMYGSAGGWWDAVKMEVREVLQFYRRLNSKRLQSDHCKARVNLAKLLEDRNNGRVVSYREIVVGKKDLLEVIKQKEKALIFLQKLMSTRGGHSLNYDHFKVQRGMKEIVKLKSADGATWGKGILDVVASHYTEVFRCKDSCSKEEIEAFFSKVGLSSGRVVEANLCDPITIEEVNRAIDELLNGKSPGLDGLSNEFFKVFKNELSPLLEELYNEGLNTDSLPKSFRESVLVLLFKKGDKEVLGNYRPIMILNADYKILVKILNNRLKKIAGEFLSNTQNYAVPGRNIYHSLVYLRELVIASVYDGANFWLLSLDQEKAFDRVSHLFLYETLTRLGVQKGFVKWLKILYNKAVALPLVNGHLGSGIPLQVGVKQGCPLSPLLCAISLEPLIRLLSAVVPSVKIGAVDCPPMTIYADDISILFKQQKDLDNIFSSLNAYSAVAGSKVNYNKSKLMWFGNEPSSNIKGNFQVVRESVNLLGIDFFCGDMAERNWQVGINRMKEKLAQFSGYTENIFTRAQIIKTYVLPLCLNIAVVFPLPVKLISLVNSVFYSFIWGSKLARVKRSITYYKVWEGGINMINTEAFFSSMFLCFNLKAVFCSFPQAWAKVLYQRLEVWLKNWENGAVVRRFFLKVSNQPIYVIGLLKILNQWNILKSDLLQKSRKNLYGCIVSDFCSEPIKLKACPPEWETKVLANLSLKGIPDQVKSVNWYILHDKILVRGNIKHKKLPDVACPRPTCSGIPESQEHLLVDCPFAVKVWKLLFRASSITLPISYNALVCGILPSTISECKKSALLVLLAIIKYFLWNSRCAFLLRQEYCSEEQMWKLIARMGKGVAEGDRSHLPGWLWNRKWADFCWDTG</sequence>
<accession>H2ZZX0</accession>
<dbReference type="GeneTree" id="ENSGT00940000163630"/>
<reference evidence="4" key="1">
    <citation type="submission" date="2011-08" db="EMBL/GenBank/DDBJ databases">
        <title>The draft genome of Latimeria chalumnae.</title>
        <authorList>
            <person name="Di Palma F."/>
            <person name="Alfoldi J."/>
            <person name="Johnson J."/>
            <person name="Berlin A."/>
            <person name="Gnerre S."/>
            <person name="Jaffe D."/>
            <person name="MacCallum I."/>
            <person name="Young S."/>
            <person name="Walker B.J."/>
            <person name="Lander E."/>
            <person name="Lindblad-Toh K."/>
        </authorList>
    </citation>
    <scope>NUCLEOTIDE SEQUENCE [LARGE SCALE GENOMIC DNA]</scope>
    <source>
        <strain evidence="4">Wild caught</strain>
    </source>
</reference>
<dbReference type="EMBL" id="AFYH01263041">
    <property type="status" value="NOT_ANNOTATED_CDS"/>
    <property type="molecule type" value="Genomic_DNA"/>
</dbReference>
<dbReference type="SUPFAM" id="SSF56219">
    <property type="entry name" value="DNase I-like"/>
    <property type="match status" value="1"/>
</dbReference>
<dbReference type="CDD" id="cd09076">
    <property type="entry name" value="L1-EN"/>
    <property type="match status" value="1"/>
</dbReference>
<reference evidence="3" key="3">
    <citation type="submission" date="2025-09" db="UniProtKB">
        <authorList>
            <consortium name="Ensembl"/>
        </authorList>
    </citation>
    <scope>IDENTIFICATION</scope>
</reference>
<dbReference type="OMA" id="PREECAG"/>
<dbReference type="Gene3D" id="3.60.10.10">
    <property type="entry name" value="Endonuclease/exonuclease/phosphatase"/>
    <property type="match status" value="1"/>
</dbReference>
<evidence type="ECO:0000256" key="1">
    <source>
        <dbReference type="SAM" id="SignalP"/>
    </source>
</evidence>
<dbReference type="GO" id="GO:0003824">
    <property type="term" value="F:catalytic activity"/>
    <property type="evidence" value="ECO:0007669"/>
    <property type="project" value="InterPro"/>
</dbReference>
<dbReference type="Pfam" id="PF13966">
    <property type="entry name" value="zf-RVT"/>
    <property type="match status" value="1"/>
</dbReference>
<feature type="domain" description="Reverse transcriptase" evidence="2">
    <location>
        <begin position="504"/>
        <end position="771"/>
    </location>
</feature>
<dbReference type="eggNOG" id="KOG1075">
    <property type="taxonomic scope" value="Eukaryota"/>
</dbReference>